<dbReference type="EC" id="1.2.1.84" evidence="1"/>
<comment type="function">
    <text evidence="1">Catalyzes the reduction of fatty acyl-CoA to fatty alcohols.</text>
</comment>
<keyword evidence="1" id="KW-0444">Lipid biosynthesis</keyword>
<proteinExistence type="evidence at transcript level"/>
<dbReference type="SUPFAM" id="SSF51735">
    <property type="entry name" value="NAD(P)-binding Rossmann-fold domains"/>
    <property type="match status" value="1"/>
</dbReference>
<reference evidence="3" key="1">
    <citation type="journal article" date="2015" name="Sci. Rep.">
        <title>Tissue- and time-dependent transcription in Ixodes ricinus salivary glands and midguts when blood feeding on the vertebrate host.</title>
        <authorList>
            <person name="Kotsyfakis M."/>
            <person name="Schwarz A."/>
            <person name="Erhart J."/>
            <person name="Ribeiro J.M."/>
        </authorList>
    </citation>
    <scope>NUCLEOTIDE SEQUENCE</scope>
    <source>
        <tissue evidence="3">Salivary gland and midgut</tissue>
    </source>
</reference>
<protein>
    <recommendedName>
        <fullName evidence="1">Fatty acyl-CoA reductase</fullName>
        <ecNumber evidence="1">1.2.1.84</ecNumber>
    </recommendedName>
</protein>
<organism evidence="3">
    <name type="scientific">Ixodes ricinus</name>
    <name type="common">Common tick</name>
    <name type="synonym">Acarus ricinus</name>
    <dbReference type="NCBI Taxonomy" id="34613"/>
    <lineage>
        <taxon>Eukaryota</taxon>
        <taxon>Metazoa</taxon>
        <taxon>Ecdysozoa</taxon>
        <taxon>Arthropoda</taxon>
        <taxon>Chelicerata</taxon>
        <taxon>Arachnida</taxon>
        <taxon>Acari</taxon>
        <taxon>Parasitiformes</taxon>
        <taxon>Ixodida</taxon>
        <taxon>Ixodoidea</taxon>
        <taxon>Ixodidae</taxon>
        <taxon>Ixodinae</taxon>
        <taxon>Ixodes</taxon>
    </lineage>
</organism>
<sequence>KQTKRQQPTNMSGHKLEETTDIAEFFAGKSVFLTGITGFLGKVLLEKMLRSCPDIGNIFVLIREKKGQKGRDRLKQILNEVLFERVQKVSPEALSKVQVVPGDLLQPELGMSNSDRERVTREVSVVIHGAASVRFDEPLRYA</sequence>
<dbReference type="EMBL" id="GANP01010105">
    <property type="protein sequence ID" value="JAB74363.1"/>
    <property type="molecule type" value="mRNA"/>
</dbReference>
<dbReference type="Gene3D" id="3.40.50.720">
    <property type="entry name" value="NAD(P)-binding Rossmann-like Domain"/>
    <property type="match status" value="1"/>
</dbReference>
<dbReference type="GO" id="GO:0102965">
    <property type="term" value="F:alcohol-forming long-chain fatty acyl-CoA reductase activity"/>
    <property type="evidence" value="ECO:0007669"/>
    <property type="project" value="UniProtKB-EC"/>
</dbReference>
<dbReference type="Pfam" id="PF07993">
    <property type="entry name" value="NAD_binding_4"/>
    <property type="match status" value="1"/>
</dbReference>
<name>V5HLG7_IXORI</name>
<dbReference type="PANTHER" id="PTHR11011">
    <property type="entry name" value="MALE STERILITY PROTEIN 2-RELATED"/>
    <property type="match status" value="1"/>
</dbReference>
<keyword evidence="1" id="KW-0443">Lipid metabolism</keyword>
<accession>V5HLG7</accession>
<feature type="non-terminal residue" evidence="3">
    <location>
        <position position="1"/>
    </location>
</feature>
<keyword evidence="1" id="KW-0560">Oxidoreductase</keyword>
<dbReference type="GO" id="GO:0035336">
    <property type="term" value="P:long-chain fatty-acyl-CoA metabolic process"/>
    <property type="evidence" value="ECO:0007669"/>
    <property type="project" value="TreeGrafter"/>
</dbReference>
<comment type="similarity">
    <text evidence="1">Belongs to the fatty acyl-CoA reductase family.</text>
</comment>
<dbReference type="InterPro" id="IPR013120">
    <property type="entry name" value="FAR_NAD-bd"/>
</dbReference>
<dbReference type="InterPro" id="IPR036291">
    <property type="entry name" value="NAD(P)-bd_dom_sf"/>
</dbReference>
<evidence type="ECO:0000313" key="3">
    <source>
        <dbReference type="EMBL" id="JAB74363.1"/>
    </source>
</evidence>
<feature type="domain" description="Thioester reductase (TE)" evidence="2">
    <location>
        <begin position="33"/>
        <end position="141"/>
    </location>
</feature>
<dbReference type="PANTHER" id="PTHR11011:SF45">
    <property type="entry name" value="FATTY ACYL-COA REDUCTASE CG8306-RELATED"/>
    <property type="match status" value="1"/>
</dbReference>
<dbReference type="InterPro" id="IPR026055">
    <property type="entry name" value="FAR"/>
</dbReference>
<dbReference type="AlphaFoldDB" id="V5HLG7"/>
<evidence type="ECO:0000256" key="1">
    <source>
        <dbReference type="RuleBase" id="RU363097"/>
    </source>
</evidence>
<evidence type="ECO:0000259" key="2">
    <source>
        <dbReference type="Pfam" id="PF07993"/>
    </source>
</evidence>
<comment type="catalytic activity">
    <reaction evidence="1">
        <text>a long-chain fatty acyl-CoA + 2 NADPH + 2 H(+) = a long-chain primary fatty alcohol + 2 NADP(+) + CoA</text>
        <dbReference type="Rhea" id="RHEA:52716"/>
        <dbReference type="ChEBI" id="CHEBI:15378"/>
        <dbReference type="ChEBI" id="CHEBI:57287"/>
        <dbReference type="ChEBI" id="CHEBI:57783"/>
        <dbReference type="ChEBI" id="CHEBI:58349"/>
        <dbReference type="ChEBI" id="CHEBI:77396"/>
        <dbReference type="ChEBI" id="CHEBI:83139"/>
        <dbReference type="EC" id="1.2.1.84"/>
    </reaction>
</comment>
<dbReference type="GO" id="GO:0080019">
    <property type="term" value="F:alcohol-forming very long-chain fatty acyl-CoA reductase activity"/>
    <property type="evidence" value="ECO:0007669"/>
    <property type="project" value="InterPro"/>
</dbReference>
<feature type="non-terminal residue" evidence="3">
    <location>
        <position position="142"/>
    </location>
</feature>
<dbReference type="GO" id="GO:0005777">
    <property type="term" value="C:peroxisome"/>
    <property type="evidence" value="ECO:0007669"/>
    <property type="project" value="TreeGrafter"/>
</dbReference>
<keyword evidence="1" id="KW-0521">NADP</keyword>